<dbReference type="InterPro" id="IPR002921">
    <property type="entry name" value="Fungal_lipase-type"/>
</dbReference>
<dbReference type="AlphaFoldDB" id="A0A1D1Y5K4"/>
<dbReference type="CDD" id="cd00519">
    <property type="entry name" value="Lipase_3"/>
    <property type="match status" value="1"/>
</dbReference>
<dbReference type="InterPro" id="IPR044819">
    <property type="entry name" value="OBL-like"/>
</dbReference>
<accession>A0A1D1Y5K4</accession>
<protein>
    <submittedName>
        <fullName evidence="2">Lipase</fullName>
    </submittedName>
</protein>
<name>A0A1D1Y5K4_9ARAE</name>
<proteinExistence type="predicted"/>
<feature type="domain" description="Fungal lipase-type" evidence="1">
    <location>
        <begin position="242"/>
        <end position="401"/>
    </location>
</feature>
<organism evidence="2">
    <name type="scientific">Anthurium amnicola</name>
    <dbReference type="NCBI Taxonomy" id="1678845"/>
    <lineage>
        <taxon>Eukaryota</taxon>
        <taxon>Viridiplantae</taxon>
        <taxon>Streptophyta</taxon>
        <taxon>Embryophyta</taxon>
        <taxon>Tracheophyta</taxon>
        <taxon>Spermatophyta</taxon>
        <taxon>Magnoliopsida</taxon>
        <taxon>Liliopsida</taxon>
        <taxon>Araceae</taxon>
        <taxon>Pothoideae</taxon>
        <taxon>Potheae</taxon>
        <taxon>Anthurium</taxon>
    </lineage>
</organism>
<dbReference type="PANTHER" id="PTHR46086:SF17">
    <property type="entry name" value="ALPHA_BETA-HYDROLASES SUPERFAMILY PROTEIN"/>
    <property type="match status" value="1"/>
</dbReference>
<dbReference type="PANTHER" id="PTHR46086">
    <property type="entry name" value="ALPHA/BETA-HYDROLASES SUPERFAMILY PROTEIN"/>
    <property type="match status" value="1"/>
</dbReference>
<evidence type="ECO:0000259" key="1">
    <source>
        <dbReference type="Pfam" id="PF01764"/>
    </source>
</evidence>
<evidence type="ECO:0000313" key="2">
    <source>
        <dbReference type="EMBL" id="JAT49921.1"/>
    </source>
</evidence>
<dbReference type="GO" id="GO:0006629">
    <property type="term" value="P:lipid metabolic process"/>
    <property type="evidence" value="ECO:0007669"/>
    <property type="project" value="InterPro"/>
</dbReference>
<dbReference type="EMBL" id="GDJX01018015">
    <property type="protein sequence ID" value="JAT49921.1"/>
    <property type="molecule type" value="Transcribed_RNA"/>
</dbReference>
<dbReference type="InterPro" id="IPR029058">
    <property type="entry name" value="AB_hydrolase_fold"/>
</dbReference>
<reference evidence="2" key="1">
    <citation type="submission" date="2015-07" db="EMBL/GenBank/DDBJ databases">
        <title>Transcriptome Assembly of Anthurium amnicola.</title>
        <authorList>
            <person name="Suzuki J."/>
        </authorList>
    </citation>
    <scope>NUCLEOTIDE SEQUENCE</scope>
</reference>
<feature type="non-terminal residue" evidence="2">
    <location>
        <position position="1"/>
    </location>
</feature>
<dbReference type="Gene3D" id="3.40.50.1820">
    <property type="entry name" value="alpha/beta hydrolase"/>
    <property type="match status" value="1"/>
</dbReference>
<sequence>PFSRWTLWLASTTPLPVHSPFSTTTTIMASSKPDDYMILRPERLGAFDVLGLPFSRKKLIDYKFVECGTETALELRHVKAGWVLVLVYIQKILAVISAPMKWTGIIVEFFLNLLSLNGGFLGLIWHIVTASVKLPRRDAANFRSFLAHIDGRLDLYKQTSLISYFPWMDPQSILGDFKLLDLTMMAAKVAYENEAYIKEAVEKNWKMHFVGFFNCWNKYLSEKTTQAFIFCDKPVDASLICLAFRGTEPFNAQDWSTDVDISYISMGSKMGKVHLGFMKALGLQNETDFAAGFPAAQPTNEADKPLAYYAVRGSLIKLLVTHPNAKVLVTGHSLGAALACLFPALLVYHGQEDILGRMLGVVTHAQPRVGDATFAGYMESAIAKVYCRVVYRYDIVPRVPFHHPPVALFSHFGTTLYYKNWYEGQVVSEVPNPNYFDPRFVIPMYWNAWGDLLKALFLGRTQGKDFKEGWVSILFRASGLLLPGAASHSPRDYVNGARLAKIAPKDQV</sequence>
<dbReference type="GO" id="GO:0004806">
    <property type="term" value="F:triacylglycerol lipase activity"/>
    <property type="evidence" value="ECO:0007669"/>
    <property type="project" value="InterPro"/>
</dbReference>
<dbReference type="Pfam" id="PF01764">
    <property type="entry name" value="Lipase_3"/>
    <property type="match status" value="1"/>
</dbReference>
<dbReference type="SUPFAM" id="SSF53474">
    <property type="entry name" value="alpha/beta-Hydrolases"/>
    <property type="match status" value="1"/>
</dbReference>
<gene>
    <name evidence="2" type="primary">LIP_9</name>
    <name evidence="2" type="ORF">g.48132</name>
</gene>